<feature type="domain" description="SCP" evidence="1">
    <location>
        <begin position="53"/>
        <end position="165"/>
    </location>
</feature>
<dbReference type="Pfam" id="PF00188">
    <property type="entry name" value="CAP"/>
    <property type="match status" value="1"/>
</dbReference>
<comment type="caution">
    <text evidence="2">The sequence shown here is derived from an EMBL/GenBank/DDBJ whole genome shotgun (WGS) entry which is preliminary data.</text>
</comment>
<gene>
    <name evidence="2" type="ORF">FJU08_09995</name>
</gene>
<dbReference type="Gene3D" id="3.40.33.10">
    <property type="entry name" value="CAP"/>
    <property type="match status" value="1"/>
</dbReference>
<dbReference type="SUPFAM" id="SSF55797">
    <property type="entry name" value="PR-1-like"/>
    <property type="match status" value="1"/>
</dbReference>
<dbReference type="AlphaFoldDB" id="A0A506U972"/>
<accession>A0A506U972</accession>
<dbReference type="Proteomes" id="UP000318801">
    <property type="component" value="Unassembled WGS sequence"/>
</dbReference>
<keyword evidence="3" id="KW-1185">Reference proteome</keyword>
<dbReference type="PANTHER" id="PTHR31157">
    <property type="entry name" value="SCP DOMAIN-CONTAINING PROTEIN"/>
    <property type="match status" value="1"/>
</dbReference>
<dbReference type="RefSeq" id="WP_141148854.1">
    <property type="nucleotide sequence ID" value="NZ_VHLG01000004.1"/>
</dbReference>
<dbReference type="InterPro" id="IPR014044">
    <property type="entry name" value="CAP_dom"/>
</dbReference>
<name>A0A506U972_9HYPH</name>
<proteinExistence type="predicted"/>
<dbReference type="EMBL" id="VHLG01000004">
    <property type="protein sequence ID" value="TPW30982.1"/>
    <property type="molecule type" value="Genomic_DNA"/>
</dbReference>
<reference evidence="2 3" key="1">
    <citation type="submission" date="2019-06" db="EMBL/GenBank/DDBJ databases">
        <authorList>
            <person name="Li M."/>
        </authorList>
    </citation>
    <scope>NUCLEOTIDE SEQUENCE [LARGE SCALE GENOMIC DNA]</scope>
    <source>
        <strain evidence="2 3">BGMRC2036</strain>
    </source>
</reference>
<protein>
    <submittedName>
        <fullName evidence="2">CAP domain-containing protein</fullName>
    </submittedName>
</protein>
<evidence type="ECO:0000313" key="2">
    <source>
        <dbReference type="EMBL" id="TPW30982.1"/>
    </source>
</evidence>
<dbReference type="InterPro" id="IPR035940">
    <property type="entry name" value="CAP_sf"/>
</dbReference>
<dbReference type="CDD" id="cd05379">
    <property type="entry name" value="CAP_bacterial"/>
    <property type="match status" value="1"/>
</dbReference>
<organism evidence="2 3">
    <name type="scientific">Martelella alba</name>
    <dbReference type="NCBI Taxonomy" id="2590451"/>
    <lineage>
        <taxon>Bacteria</taxon>
        <taxon>Pseudomonadati</taxon>
        <taxon>Pseudomonadota</taxon>
        <taxon>Alphaproteobacteria</taxon>
        <taxon>Hyphomicrobiales</taxon>
        <taxon>Aurantimonadaceae</taxon>
        <taxon>Martelella</taxon>
    </lineage>
</organism>
<dbReference type="PANTHER" id="PTHR31157:SF1">
    <property type="entry name" value="SCP DOMAIN-CONTAINING PROTEIN"/>
    <property type="match status" value="1"/>
</dbReference>
<dbReference type="OrthoDB" id="9811255at2"/>
<sequence length="169" mass="18203">MTISAPLAGRRTILVGSLALFLSGCSLFSGSGNAPMPSGSVRAEDMTATFLPMVNALRQRHGLPPLSASRVSAATAIDQAKRMALADKMNHVTSRSESPLQRFKRMGVPLPAAENIAMHQATPERAFQAWVNSPKHLENMLGDYRHVGVARADSPNSGNQNFWSMCLSQ</sequence>
<evidence type="ECO:0000313" key="3">
    <source>
        <dbReference type="Proteomes" id="UP000318801"/>
    </source>
</evidence>
<evidence type="ECO:0000259" key="1">
    <source>
        <dbReference type="Pfam" id="PF00188"/>
    </source>
</evidence>